<dbReference type="PANTHER" id="PTHR47163">
    <property type="entry name" value="DDE_TNP_IS1595 DOMAIN-CONTAINING PROTEIN"/>
    <property type="match status" value="1"/>
</dbReference>
<evidence type="ECO:0000313" key="3">
    <source>
        <dbReference type="Proteomes" id="UP000887116"/>
    </source>
</evidence>
<dbReference type="Pfam" id="PF12762">
    <property type="entry name" value="DDE_Tnp_IS1595"/>
    <property type="match status" value="1"/>
</dbReference>
<dbReference type="OrthoDB" id="10052789at2759"/>
<dbReference type="InterPro" id="IPR024445">
    <property type="entry name" value="Tnp_ISXO2-like"/>
</dbReference>
<organism evidence="2 3">
    <name type="scientific">Trichonephila clavata</name>
    <name type="common">Joro spider</name>
    <name type="synonym">Nephila clavata</name>
    <dbReference type="NCBI Taxonomy" id="2740835"/>
    <lineage>
        <taxon>Eukaryota</taxon>
        <taxon>Metazoa</taxon>
        <taxon>Ecdysozoa</taxon>
        <taxon>Arthropoda</taxon>
        <taxon>Chelicerata</taxon>
        <taxon>Arachnida</taxon>
        <taxon>Araneae</taxon>
        <taxon>Araneomorphae</taxon>
        <taxon>Entelegynae</taxon>
        <taxon>Araneoidea</taxon>
        <taxon>Nephilidae</taxon>
        <taxon>Trichonephila</taxon>
    </lineage>
</organism>
<dbReference type="PANTHER" id="PTHR47163:SF2">
    <property type="entry name" value="SI:DKEY-17M8.2"/>
    <property type="match status" value="1"/>
</dbReference>
<reference evidence="2" key="1">
    <citation type="submission" date="2020-07" db="EMBL/GenBank/DDBJ databases">
        <title>Multicomponent nature underlies the extraordinary mechanical properties of spider dragline silk.</title>
        <authorList>
            <person name="Kono N."/>
            <person name="Nakamura H."/>
            <person name="Mori M."/>
            <person name="Yoshida Y."/>
            <person name="Ohtoshi R."/>
            <person name="Malay A.D."/>
            <person name="Moran D.A.P."/>
            <person name="Tomita M."/>
            <person name="Numata K."/>
            <person name="Arakawa K."/>
        </authorList>
    </citation>
    <scope>NUCLEOTIDE SEQUENCE</scope>
</reference>
<protein>
    <submittedName>
        <fullName evidence="2">Putative transposase-like protein</fullName>
    </submittedName>
</protein>
<dbReference type="EMBL" id="BMAO01023280">
    <property type="protein sequence ID" value="GFQ87761.1"/>
    <property type="molecule type" value="Genomic_DNA"/>
</dbReference>
<comment type="caution">
    <text evidence="2">The sequence shown here is derived from an EMBL/GenBank/DDBJ whole genome shotgun (WGS) entry which is preliminary data.</text>
</comment>
<dbReference type="AlphaFoldDB" id="A0A8X6FSD6"/>
<dbReference type="Proteomes" id="UP000887116">
    <property type="component" value="Unassembled WGS sequence"/>
</dbReference>
<evidence type="ECO:0000313" key="2">
    <source>
        <dbReference type="EMBL" id="GFQ87761.1"/>
    </source>
</evidence>
<sequence length="105" mass="12154">MSFSGGVECETGLCFMDSVHDRTAETLLGLFEPWIESGTTVISDCWKSYERLSERGYEYLTNNQSLKFVDSETRAHANTIEIIWRHFKASFSEHRVKELPVLKMQ</sequence>
<feature type="domain" description="ISXO2-like transposase" evidence="1">
    <location>
        <begin position="10"/>
        <end position="92"/>
    </location>
</feature>
<accession>A0A8X6FSD6</accession>
<proteinExistence type="predicted"/>
<dbReference type="InterPro" id="IPR053164">
    <property type="entry name" value="IS1016-like_transposase"/>
</dbReference>
<evidence type="ECO:0000259" key="1">
    <source>
        <dbReference type="Pfam" id="PF12762"/>
    </source>
</evidence>
<gene>
    <name evidence="2" type="primary">X975_13754</name>
    <name evidence="2" type="ORF">TNCT_454361</name>
</gene>
<keyword evidence="3" id="KW-1185">Reference proteome</keyword>
<name>A0A8X6FSD6_TRICU</name>